<dbReference type="Gene3D" id="2.40.50.140">
    <property type="entry name" value="Nucleic acid-binding proteins"/>
    <property type="match status" value="1"/>
</dbReference>
<dbReference type="PIRSF" id="PIRSF002599">
    <property type="entry name" value="Cold_shock_A"/>
    <property type="match status" value="1"/>
</dbReference>
<dbReference type="GO" id="GO:0003676">
    <property type="term" value="F:nucleic acid binding"/>
    <property type="evidence" value="ECO:0007669"/>
    <property type="project" value="InterPro"/>
</dbReference>
<dbReference type="KEGG" id="ifl:C1H71_14115"/>
<name>A0A7G3GAX7_9NEIS</name>
<dbReference type="SMART" id="SM00357">
    <property type="entry name" value="CSP"/>
    <property type="match status" value="1"/>
</dbReference>
<dbReference type="EMBL" id="CP025781">
    <property type="protein sequence ID" value="QBC44547.1"/>
    <property type="molecule type" value="Genomic_DNA"/>
</dbReference>
<dbReference type="PROSITE" id="PS51857">
    <property type="entry name" value="CSD_2"/>
    <property type="match status" value="1"/>
</dbReference>
<dbReference type="InterPro" id="IPR019844">
    <property type="entry name" value="CSD_CS"/>
</dbReference>
<dbReference type="FunFam" id="2.40.50.140:FF:000006">
    <property type="entry name" value="Cold shock protein CspC"/>
    <property type="match status" value="1"/>
</dbReference>
<accession>A0A7G3GAX7</accession>
<evidence type="ECO:0000313" key="7">
    <source>
        <dbReference type="Proteomes" id="UP000515917"/>
    </source>
</evidence>
<keyword evidence="7" id="KW-1185">Reference proteome</keyword>
<organism evidence="6 7">
    <name type="scientific">Iodobacter fluviatilis</name>
    <dbReference type="NCBI Taxonomy" id="537"/>
    <lineage>
        <taxon>Bacteria</taxon>
        <taxon>Pseudomonadati</taxon>
        <taxon>Pseudomonadota</taxon>
        <taxon>Betaproteobacteria</taxon>
        <taxon>Neisseriales</taxon>
        <taxon>Chitinibacteraceae</taxon>
        <taxon>Iodobacter</taxon>
    </lineage>
</organism>
<dbReference type="Proteomes" id="UP000515917">
    <property type="component" value="Chromosome"/>
</dbReference>
<dbReference type="CDD" id="cd04458">
    <property type="entry name" value="CSP_CDS"/>
    <property type="match status" value="1"/>
</dbReference>
<protein>
    <recommendedName>
        <fullName evidence="2">Cold shock-like protein CspA</fullName>
    </recommendedName>
</protein>
<dbReference type="Gene3D" id="6.20.370.130">
    <property type="match status" value="1"/>
</dbReference>
<dbReference type="InterPro" id="IPR002059">
    <property type="entry name" value="CSP_DNA-bd"/>
</dbReference>
<dbReference type="PROSITE" id="PS00352">
    <property type="entry name" value="CSD_1"/>
    <property type="match status" value="1"/>
</dbReference>
<dbReference type="InterPro" id="IPR012156">
    <property type="entry name" value="Cold_shock_CspA"/>
</dbReference>
<dbReference type="RefSeq" id="WP_130107085.1">
    <property type="nucleotide sequence ID" value="NZ_CP025781.1"/>
</dbReference>
<evidence type="ECO:0000256" key="3">
    <source>
        <dbReference type="ARBA" id="ARBA00022490"/>
    </source>
</evidence>
<evidence type="ECO:0000259" key="5">
    <source>
        <dbReference type="PROSITE" id="PS51857"/>
    </source>
</evidence>
<dbReference type="PRINTS" id="PR00050">
    <property type="entry name" value="COLDSHOCK"/>
</dbReference>
<dbReference type="SUPFAM" id="SSF50249">
    <property type="entry name" value="Nucleic acid-binding proteins"/>
    <property type="match status" value="1"/>
</dbReference>
<keyword evidence="3" id="KW-0963">Cytoplasm</keyword>
<evidence type="ECO:0000256" key="1">
    <source>
        <dbReference type="ARBA" id="ARBA00004496"/>
    </source>
</evidence>
<evidence type="ECO:0000256" key="4">
    <source>
        <dbReference type="RuleBase" id="RU000408"/>
    </source>
</evidence>
<dbReference type="Pfam" id="PF00313">
    <property type="entry name" value="CSD"/>
    <property type="match status" value="1"/>
</dbReference>
<proteinExistence type="predicted"/>
<dbReference type="InterPro" id="IPR050181">
    <property type="entry name" value="Cold_shock_domain"/>
</dbReference>
<dbReference type="InterPro" id="IPR011129">
    <property type="entry name" value="CSD"/>
</dbReference>
<dbReference type="PANTHER" id="PTHR11544">
    <property type="entry name" value="COLD SHOCK DOMAIN CONTAINING PROTEINS"/>
    <property type="match status" value="1"/>
</dbReference>
<gene>
    <name evidence="6" type="ORF">C1H71_14115</name>
</gene>
<comment type="subcellular location">
    <subcellularLocation>
        <location evidence="1 4">Cytoplasm</location>
    </subcellularLocation>
</comment>
<reference evidence="6 7" key="1">
    <citation type="submission" date="2018-01" db="EMBL/GenBank/DDBJ databases">
        <title>Genome sequence of Iodobacter sp. strain PCH194 isolated from Indian Trans-Himalaya.</title>
        <authorList>
            <person name="Kumar V."/>
            <person name="Thakur V."/>
            <person name="Kumar S."/>
            <person name="Singh D."/>
        </authorList>
    </citation>
    <scope>NUCLEOTIDE SEQUENCE [LARGE SCALE GENOMIC DNA]</scope>
    <source>
        <strain evidence="6 7">PCH194</strain>
    </source>
</reference>
<sequence>MATGTVKWFNDAKGFGFITPDQGGEDLFAHFSAITSSGFKSLQEGQKVSFDVTTGQKGQQASNIQPQ</sequence>
<evidence type="ECO:0000313" key="6">
    <source>
        <dbReference type="EMBL" id="QBC44547.1"/>
    </source>
</evidence>
<feature type="domain" description="CSD" evidence="5">
    <location>
        <begin position="1"/>
        <end position="66"/>
    </location>
</feature>
<dbReference type="GO" id="GO:0005829">
    <property type="term" value="C:cytosol"/>
    <property type="evidence" value="ECO:0007669"/>
    <property type="project" value="UniProtKB-ARBA"/>
</dbReference>
<dbReference type="InterPro" id="IPR012340">
    <property type="entry name" value="NA-bd_OB-fold"/>
</dbReference>
<dbReference type="AlphaFoldDB" id="A0A7G3GAX7"/>
<evidence type="ECO:0000256" key="2">
    <source>
        <dbReference type="ARBA" id="ARBA00022332"/>
    </source>
</evidence>